<organism evidence="9 10">
    <name type="scientific">Serpentinimonas maccroryi</name>
    <dbReference type="NCBI Taxonomy" id="1458426"/>
    <lineage>
        <taxon>Bacteria</taxon>
        <taxon>Pseudomonadati</taxon>
        <taxon>Pseudomonadota</taxon>
        <taxon>Betaproteobacteria</taxon>
        <taxon>Burkholderiales</taxon>
        <taxon>Comamonadaceae</taxon>
        <taxon>Serpentinimonas</taxon>
    </lineage>
</organism>
<dbReference type="STRING" id="1458426.SMCB_2203"/>
<feature type="coiled-coil region" evidence="4">
    <location>
        <begin position="113"/>
        <end position="171"/>
    </location>
</feature>
<name>A0A060NPE5_9BURK</name>
<proteinExistence type="inferred from homology"/>
<dbReference type="Pfam" id="PF25967">
    <property type="entry name" value="RND-MFP_C"/>
    <property type="match status" value="1"/>
</dbReference>
<dbReference type="Proteomes" id="UP000066014">
    <property type="component" value="Chromosome"/>
</dbReference>
<dbReference type="NCBIfam" id="TIGR01730">
    <property type="entry name" value="RND_mfp"/>
    <property type="match status" value="1"/>
</dbReference>
<comment type="subcellular location">
    <subcellularLocation>
        <location evidence="1">Cell envelope</location>
    </subcellularLocation>
</comment>
<reference evidence="9 10" key="1">
    <citation type="journal article" date="2014" name="Nat. Commun.">
        <title>Physiological and genomic features of highly alkaliphilic hydrogen-utilizing Betaproteobacteria from a continental serpentinizing site.</title>
        <authorList>
            <person name="Suzuki S."/>
            <person name="Kuenen J.G."/>
            <person name="Schipper K."/>
            <person name="van der Velde S."/>
            <person name="Ishii S."/>
            <person name="Wu A."/>
            <person name="Sorokin D.Y."/>
            <person name="Tenney A."/>
            <person name="Meng X.Y."/>
            <person name="Morrill P.L."/>
            <person name="Kamagata Y."/>
            <person name="Muyzer G."/>
            <person name="Nealson K.H."/>
        </authorList>
    </citation>
    <scope>NUCLEOTIDE SEQUENCE [LARGE SCALE GENOMIC DNA]</scope>
    <source>
        <strain evidence="9 10">B1</strain>
    </source>
</reference>
<evidence type="ECO:0000256" key="1">
    <source>
        <dbReference type="ARBA" id="ARBA00004196"/>
    </source>
</evidence>
<evidence type="ECO:0000313" key="9">
    <source>
        <dbReference type="EMBL" id="BAO84431.1"/>
    </source>
</evidence>
<gene>
    <name evidence="9" type="ORF">SMCB_2203</name>
</gene>
<evidence type="ECO:0000256" key="2">
    <source>
        <dbReference type="ARBA" id="ARBA00009477"/>
    </source>
</evidence>
<feature type="domain" description="Multidrug resistance protein MdtA-like barrel-sandwich hybrid" evidence="6">
    <location>
        <begin position="60"/>
        <end position="223"/>
    </location>
</feature>
<dbReference type="Gene3D" id="1.10.287.470">
    <property type="entry name" value="Helix hairpin bin"/>
    <property type="match status" value="1"/>
</dbReference>
<dbReference type="GO" id="GO:1990281">
    <property type="term" value="C:efflux pump complex"/>
    <property type="evidence" value="ECO:0007669"/>
    <property type="project" value="TreeGrafter"/>
</dbReference>
<dbReference type="PANTHER" id="PTHR30469:SF38">
    <property type="entry name" value="HLYD FAMILY SECRETION PROTEIN"/>
    <property type="match status" value="1"/>
</dbReference>
<dbReference type="Gene3D" id="2.40.50.100">
    <property type="match status" value="1"/>
</dbReference>
<feature type="domain" description="Multidrug resistance protein MdtA-like alpha-helical hairpin" evidence="5">
    <location>
        <begin position="114"/>
        <end position="171"/>
    </location>
</feature>
<dbReference type="InterPro" id="IPR058627">
    <property type="entry name" value="MdtA-like_C"/>
</dbReference>
<sequence>MKRSKRRVPALVVGLVLVVAAGAGYWHFGRAVAVPIVEAVQGTVAQRVVGPGTLQARVPVTLAARITATVQQVNVDIGDEVRRGQALVQLDDRDLAAKRGVVGAQQTALARNVDAAKASVAKAQAELELARSKQQRDAELLRSGFVSQAVLDGADAALRAAQANLDNARATHAARAAEASALQHEARYADAVLSFTRIVAPMDGVIIARQAEVGTTVVPGSTLLRMVDPATLWVAMSVDESVLARVLIGQVASIRMRSGEVLPGKVARITHQSDAATRELEVNIAFDKPPARFAIDQEAQVSVDTGAVAGIAVPMTALTRDREGRQGVLIVVDARAEFRPVQTGASDGRLALITQGLAAGERVVAAADGVKAGMRVKAFDAPAR</sequence>
<dbReference type="GO" id="GO:0015562">
    <property type="term" value="F:efflux transmembrane transporter activity"/>
    <property type="evidence" value="ECO:0007669"/>
    <property type="project" value="TreeGrafter"/>
</dbReference>
<dbReference type="InterPro" id="IPR058624">
    <property type="entry name" value="MdtA-like_HH"/>
</dbReference>
<evidence type="ECO:0000313" key="10">
    <source>
        <dbReference type="Proteomes" id="UP000066014"/>
    </source>
</evidence>
<evidence type="ECO:0000259" key="6">
    <source>
        <dbReference type="Pfam" id="PF25917"/>
    </source>
</evidence>
<evidence type="ECO:0000256" key="4">
    <source>
        <dbReference type="SAM" id="Coils"/>
    </source>
</evidence>
<dbReference type="Pfam" id="PF25876">
    <property type="entry name" value="HH_MFP_RND"/>
    <property type="match status" value="1"/>
</dbReference>
<dbReference type="HOGENOM" id="CLU_018816_14_4_4"/>
<dbReference type="KEGG" id="cbab:SMCB_2203"/>
<evidence type="ECO:0000256" key="3">
    <source>
        <dbReference type="ARBA" id="ARBA00022448"/>
    </source>
</evidence>
<dbReference type="SUPFAM" id="SSF111369">
    <property type="entry name" value="HlyD-like secretion proteins"/>
    <property type="match status" value="1"/>
</dbReference>
<keyword evidence="4" id="KW-0175">Coiled coil</keyword>
<dbReference type="InterPro" id="IPR058792">
    <property type="entry name" value="Beta-barrel_RND_2"/>
</dbReference>
<keyword evidence="3" id="KW-0813">Transport</keyword>
<dbReference type="AlphaFoldDB" id="A0A060NPE5"/>
<comment type="similarity">
    <text evidence="2">Belongs to the membrane fusion protein (MFP) (TC 8.A.1) family.</text>
</comment>
<keyword evidence="10" id="KW-1185">Reference proteome</keyword>
<protein>
    <submittedName>
        <fullName evidence="9">Membrane-fusion protein</fullName>
    </submittedName>
</protein>
<evidence type="ECO:0000259" key="7">
    <source>
        <dbReference type="Pfam" id="PF25954"/>
    </source>
</evidence>
<accession>A0A060NPE5</accession>
<dbReference type="InterPro" id="IPR058625">
    <property type="entry name" value="MdtA-like_BSH"/>
</dbReference>
<feature type="domain" description="Multidrug resistance protein MdtA-like C-terminal permuted SH3" evidence="8">
    <location>
        <begin position="311"/>
        <end position="364"/>
    </location>
</feature>
<dbReference type="Gene3D" id="2.40.420.20">
    <property type="match status" value="1"/>
</dbReference>
<dbReference type="PANTHER" id="PTHR30469">
    <property type="entry name" value="MULTIDRUG RESISTANCE PROTEIN MDTA"/>
    <property type="match status" value="1"/>
</dbReference>
<dbReference type="Pfam" id="PF25917">
    <property type="entry name" value="BSH_RND"/>
    <property type="match status" value="1"/>
</dbReference>
<feature type="domain" description="CusB-like beta-barrel" evidence="7">
    <location>
        <begin position="231"/>
        <end position="304"/>
    </location>
</feature>
<evidence type="ECO:0000259" key="8">
    <source>
        <dbReference type="Pfam" id="PF25967"/>
    </source>
</evidence>
<dbReference type="EMBL" id="AP014569">
    <property type="protein sequence ID" value="BAO84431.1"/>
    <property type="molecule type" value="Genomic_DNA"/>
</dbReference>
<dbReference type="Gene3D" id="2.40.30.170">
    <property type="match status" value="1"/>
</dbReference>
<dbReference type="Pfam" id="PF25954">
    <property type="entry name" value="Beta-barrel_RND_2"/>
    <property type="match status" value="1"/>
</dbReference>
<dbReference type="InterPro" id="IPR006143">
    <property type="entry name" value="RND_pump_MFP"/>
</dbReference>
<evidence type="ECO:0000259" key="5">
    <source>
        <dbReference type="Pfam" id="PF25876"/>
    </source>
</evidence>